<dbReference type="RefSeq" id="WP_144865944.1">
    <property type="nucleotide sequence ID" value="NZ_LR213802.1"/>
</dbReference>
<protein>
    <submittedName>
        <fullName evidence="2">HNH endonuclease</fullName>
    </submittedName>
</protein>
<dbReference type="PANTHER" id="PTHR33877">
    <property type="entry name" value="SLL1193 PROTEIN"/>
    <property type="match status" value="1"/>
</dbReference>
<organism evidence="2 3">
    <name type="scientific">Hyella patelloides LEGE 07179</name>
    <dbReference type="NCBI Taxonomy" id="945734"/>
    <lineage>
        <taxon>Bacteria</taxon>
        <taxon>Bacillati</taxon>
        <taxon>Cyanobacteriota</taxon>
        <taxon>Cyanophyceae</taxon>
        <taxon>Pleurocapsales</taxon>
        <taxon>Hyellaceae</taxon>
        <taxon>Hyella</taxon>
    </lineage>
</organism>
<dbReference type="Gene3D" id="1.10.30.50">
    <property type="match status" value="1"/>
</dbReference>
<dbReference type="InterPro" id="IPR003615">
    <property type="entry name" value="HNH_nuc"/>
</dbReference>
<sequence length="169" mass="19511">MTTSTKSVVVFSQNYLPLNRINFRRAVTLLAMGKAEPIIFFEDTTFKEIRSPSIVIQVPPVIRLYQSAERPWKIPPVSRKEILRRDEHQCQYCGNRKQLTIDHIIPRSRGGKHIWNNVVIACADCNSRKGNKTPEEAKMTLLNKPKAPKHPTIAFAEQFWQEQQLVTDN</sequence>
<dbReference type="PANTHER" id="PTHR33877:SF2">
    <property type="entry name" value="OS07G0170200 PROTEIN"/>
    <property type="match status" value="1"/>
</dbReference>
<keyword evidence="2" id="KW-0378">Hydrolase</keyword>
<accession>A0A563VXM5</accession>
<dbReference type="Pfam" id="PF14279">
    <property type="entry name" value="HNH_5"/>
    <property type="match status" value="1"/>
</dbReference>
<name>A0A563VXM5_9CYAN</name>
<keyword evidence="2" id="KW-0255">Endonuclease</keyword>
<dbReference type="SMART" id="SM00507">
    <property type="entry name" value="HNHc"/>
    <property type="match status" value="1"/>
</dbReference>
<dbReference type="CDD" id="cd00085">
    <property type="entry name" value="HNHc"/>
    <property type="match status" value="1"/>
</dbReference>
<evidence type="ECO:0000259" key="1">
    <source>
        <dbReference type="SMART" id="SM00507"/>
    </source>
</evidence>
<dbReference type="InterPro" id="IPR029471">
    <property type="entry name" value="HNH_5"/>
</dbReference>
<dbReference type="EMBL" id="CAACVJ010000357">
    <property type="protein sequence ID" value="VEP16202.1"/>
    <property type="molecule type" value="Genomic_DNA"/>
</dbReference>
<dbReference type="Proteomes" id="UP000320055">
    <property type="component" value="Unassembled WGS sequence"/>
</dbReference>
<dbReference type="OrthoDB" id="9802901at2"/>
<keyword evidence="2" id="KW-0540">Nuclease</keyword>
<gene>
    <name evidence="2" type="ORF">H1P_420003</name>
</gene>
<dbReference type="GO" id="GO:0004519">
    <property type="term" value="F:endonuclease activity"/>
    <property type="evidence" value="ECO:0007669"/>
    <property type="project" value="UniProtKB-KW"/>
</dbReference>
<evidence type="ECO:0000313" key="3">
    <source>
        <dbReference type="Proteomes" id="UP000320055"/>
    </source>
</evidence>
<dbReference type="InterPro" id="IPR052892">
    <property type="entry name" value="NA-targeting_endonuclease"/>
</dbReference>
<reference evidence="2 3" key="1">
    <citation type="submission" date="2019-01" db="EMBL/GenBank/DDBJ databases">
        <authorList>
            <person name="Brito A."/>
        </authorList>
    </citation>
    <scope>NUCLEOTIDE SEQUENCE [LARGE SCALE GENOMIC DNA]</scope>
    <source>
        <strain evidence="2">1</strain>
    </source>
</reference>
<keyword evidence="3" id="KW-1185">Reference proteome</keyword>
<feature type="domain" description="HNH nuclease" evidence="1">
    <location>
        <begin position="77"/>
        <end position="127"/>
    </location>
</feature>
<evidence type="ECO:0000313" key="2">
    <source>
        <dbReference type="EMBL" id="VEP16202.1"/>
    </source>
</evidence>
<dbReference type="AlphaFoldDB" id="A0A563VXM5"/>
<proteinExistence type="predicted"/>